<proteinExistence type="inferred from homology"/>
<dbReference type="Proteomes" id="UP001607302">
    <property type="component" value="Unassembled WGS sequence"/>
</dbReference>
<dbReference type="GO" id="GO:0005634">
    <property type="term" value="C:nucleus"/>
    <property type="evidence" value="ECO:0007669"/>
    <property type="project" value="UniProtKB-ARBA"/>
</dbReference>
<dbReference type="Pfam" id="PF05185">
    <property type="entry name" value="PRMT5"/>
    <property type="match status" value="1"/>
</dbReference>
<dbReference type="InterPro" id="IPR017453">
    <property type="entry name" value="GCV_H_sub"/>
</dbReference>
<dbReference type="NCBIfam" id="NF002270">
    <property type="entry name" value="PRK01202.1"/>
    <property type="match status" value="1"/>
</dbReference>
<dbReference type="InterPro" id="IPR033753">
    <property type="entry name" value="GCV_H/Fam206"/>
</dbReference>
<dbReference type="AlphaFoldDB" id="A0ABD2AE15"/>
<keyword evidence="6 17" id="KW-0489">Methyltransferase</keyword>
<dbReference type="Pfam" id="PF01597">
    <property type="entry name" value="GCV_H"/>
    <property type="match status" value="1"/>
</dbReference>
<keyword evidence="8 17" id="KW-0949">S-adenosyl-L-methionine</keyword>
<dbReference type="HAMAP" id="MF_00272">
    <property type="entry name" value="GcvH"/>
    <property type="match status" value="1"/>
</dbReference>
<dbReference type="EC" id="2.1.1.320" evidence="3"/>
<dbReference type="CDD" id="cd06848">
    <property type="entry name" value="GCS_H"/>
    <property type="match status" value="1"/>
</dbReference>
<evidence type="ECO:0000256" key="13">
    <source>
        <dbReference type="ARBA" id="ARBA00023163"/>
    </source>
</evidence>
<evidence type="ECO:0000256" key="10">
    <source>
        <dbReference type="ARBA" id="ARBA00022853"/>
    </source>
</evidence>
<keyword evidence="10" id="KW-0156">Chromatin regulator</keyword>
<evidence type="ECO:0000313" key="19">
    <source>
        <dbReference type="EMBL" id="KAL2718854.1"/>
    </source>
</evidence>
<evidence type="ECO:0000256" key="16">
    <source>
        <dbReference type="PIRSR" id="PIRSR617453-50"/>
    </source>
</evidence>
<sequence>MTNQRPISCGLDLCSVPDLSNCLFAATSSRFEFICIPLVHPLFKREFISGVVKNRPGPLTRPDLVLCTSDWNNLIIGKISSHIKVDAKDFNYRKNSEETLNQELSLASHLGLAGITLKLIGGIEKNINLARIINDKLSTTCNFQIWVQIPMENPLKQALSYREEENIVVENTWEWWNGFRTICDYDKKLAIALVVSHDLPESEEIDRWLGEPVRCLILPTTLFITNKKGYPVLSKAHQILIKKFAMLEVQFILTGANRYSSITLYHNYLDYLWKNCQIDGPVERFARGYEDYLQCPLQPLMDNLESQTYEIFEKDPIKYTQYQAAIVQAIININLKRETKLDKLVIMVVGAGRGPLVRAALNAAKLTNQEIKVYAVEKNPNAVNTLQALQGDMWGNKVTVVSCDMREWCAPEQADILISELLGSFGDNELSPECLDGVQRFLKDDGISIPCSYTSYIGPVQSSKLYNEVRQCKDKDKHPLVNFETPYVVHLQNKYDIAKPQPLFTFKHPNKDEIIDNNKYEVKTFDVEQDSILHGFSGYFKAILYENITLSIEPSTHSPEMFSWFPIFFPIKESIQLKRGNKIVLHFWRRCNAKNVWYEWCISEPIIGSIHNPNGRSYTIVSSHKTQLFTIPISTSFLSTSRYIATTQRLKTERWYTDTHEWIKIDNNVGTVGISDHAQDALGDVVYAQLPDVGSIFKKEEECGALESVKAASVLINPVSGKIIEKNDALESKPGLINSSCYNEGWLYKVQLSHPEEIKALMDEKAYELFLKSGSHESENP</sequence>
<dbReference type="EMBL" id="JAUDFV010000151">
    <property type="protein sequence ID" value="KAL2718854.1"/>
    <property type="molecule type" value="Genomic_DNA"/>
</dbReference>
<evidence type="ECO:0000256" key="3">
    <source>
        <dbReference type="ARBA" id="ARBA00011935"/>
    </source>
</evidence>
<dbReference type="InterPro" id="IPR035248">
    <property type="entry name" value="PRMT5_C"/>
</dbReference>
<dbReference type="InterPro" id="IPR035247">
    <property type="entry name" value="PRMT5_TIM"/>
</dbReference>
<evidence type="ECO:0000313" key="20">
    <source>
        <dbReference type="Proteomes" id="UP001607302"/>
    </source>
</evidence>
<keyword evidence="7 17" id="KW-0808">Transferase</keyword>
<evidence type="ECO:0000256" key="15">
    <source>
        <dbReference type="ARBA" id="ARBA00048612"/>
    </source>
</evidence>
<dbReference type="Gene3D" id="2.40.50.100">
    <property type="match status" value="1"/>
</dbReference>
<dbReference type="FunFam" id="3.20.20.150:FF:000008">
    <property type="entry name" value="Protein arginine N-methyltransferase 5"/>
    <property type="match status" value="1"/>
</dbReference>
<keyword evidence="11" id="KW-0809">Transit peptide</keyword>
<dbReference type="PANTHER" id="PTHR10738:SF0">
    <property type="entry name" value="PROTEIN ARGININE N-METHYLTRANSFERASE 5"/>
    <property type="match status" value="1"/>
</dbReference>
<keyword evidence="9 16" id="KW-0450">Lipoyl</keyword>
<evidence type="ECO:0000256" key="4">
    <source>
        <dbReference type="ARBA" id="ARBA00018130"/>
    </source>
</evidence>
<dbReference type="InterPro" id="IPR003016">
    <property type="entry name" value="2-oxoA_DH_lipoyl-BS"/>
</dbReference>
<dbReference type="InterPro" id="IPR011053">
    <property type="entry name" value="Single_hybrid_motif"/>
</dbReference>
<comment type="cofactor">
    <cofactor evidence="1">
        <name>(R)-lipoate</name>
        <dbReference type="ChEBI" id="CHEBI:83088"/>
    </cofactor>
</comment>
<evidence type="ECO:0000256" key="17">
    <source>
        <dbReference type="PROSITE-ProRule" id="PRU01015"/>
    </source>
</evidence>
<dbReference type="InterPro" id="IPR000089">
    <property type="entry name" value="Biotin_lipoyl"/>
</dbReference>
<gene>
    <name evidence="19" type="ORF">V1478_011273</name>
</gene>
<dbReference type="GO" id="GO:0032259">
    <property type="term" value="P:methylation"/>
    <property type="evidence" value="ECO:0007669"/>
    <property type="project" value="UniProtKB-KW"/>
</dbReference>
<evidence type="ECO:0000256" key="14">
    <source>
        <dbReference type="ARBA" id="ARBA00031210"/>
    </source>
</evidence>
<dbReference type="InterPro" id="IPR025799">
    <property type="entry name" value="Arg_MeTrfase"/>
</dbReference>
<evidence type="ECO:0000256" key="1">
    <source>
        <dbReference type="ARBA" id="ARBA00001938"/>
    </source>
</evidence>
<reference evidence="19 20" key="1">
    <citation type="journal article" date="2024" name="Ann. Entomol. Soc. Am.">
        <title>Genomic analyses of the southern and eastern yellowjacket wasps (Hymenoptera: Vespidae) reveal evolutionary signatures of social life.</title>
        <authorList>
            <person name="Catto M.A."/>
            <person name="Caine P.B."/>
            <person name="Orr S.E."/>
            <person name="Hunt B.G."/>
            <person name="Goodisman M.A.D."/>
        </authorList>
    </citation>
    <scope>NUCLEOTIDE SEQUENCE [LARGE SCALE GENOMIC DNA]</scope>
    <source>
        <strain evidence="19">233</strain>
        <tissue evidence="19">Head and thorax</tissue>
    </source>
</reference>
<keyword evidence="20" id="KW-1185">Reference proteome</keyword>
<dbReference type="InterPro" id="IPR002930">
    <property type="entry name" value="GCV_H"/>
</dbReference>
<dbReference type="InterPro" id="IPR035075">
    <property type="entry name" value="PRMT5"/>
</dbReference>
<dbReference type="Pfam" id="PF17285">
    <property type="entry name" value="PRMT5_TIM"/>
    <property type="match status" value="1"/>
</dbReference>
<feature type="modified residue" description="N6-lipoyllysine" evidence="16">
    <location>
        <position position="710"/>
    </location>
</feature>
<dbReference type="SUPFAM" id="SSF53335">
    <property type="entry name" value="S-adenosyl-L-methionine-dependent methyltransferases"/>
    <property type="match status" value="1"/>
</dbReference>
<evidence type="ECO:0000256" key="8">
    <source>
        <dbReference type="ARBA" id="ARBA00022691"/>
    </source>
</evidence>
<keyword evidence="12" id="KW-0805">Transcription regulation</keyword>
<feature type="domain" description="Lipoyl-binding" evidence="18">
    <location>
        <begin position="669"/>
        <end position="751"/>
    </location>
</feature>
<comment type="similarity">
    <text evidence="2">Belongs to the GcvH family.</text>
</comment>
<accession>A0ABD2AE15</accession>
<evidence type="ECO:0000256" key="6">
    <source>
        <dbReference type="ARBA" id="ARBA00022603"/>
    </source>
</evidence>
<dbReference type="PROSITE" id="PS51678">
    <property type="entry name" value="SAM_MT_PRMT"/>
    <property type="match status" value="1"/>
</dbReference>
<evidence type="ECO:0000256" key="7">
    <source>
        <dbReference type="ARBA" id="ARBA00022679"/>
    </source>
</evidence>
<dbReference type="FunFam" id="3.40.50.150:FF:000029">
    <property type="entry name" value="Protein arginine N-methyltransferase 5"/>
    <property type="match status" value="1"/>
</dbReference>
<evidence type="ECO:0000256" key="2">
    <source>
        <dbReference type="ARBA" id="ARBA00009249"/>
    </source>
</evidence>
<dbReference type="InterPro" id="IPR029063">
    <property type="entry name" value="SAM-dependent_MTases_sf"/>
</dbReference>
<comment type="caution">
    <text evidence="19">The sequence shown here is derived from an EMBL/GenBank/DDBJ whole genome shotgun (WGS) entry which is preliminary data.</text>
</comment>
<dbReference type="Gene3D" id="2.70.160.11">
    <property type="entry name" value="Hnrnp arginine n-methyltransferase1"/>
    <property type="match status" value="1"/>
</dbReference>
<dbReference type="FunFam" id="2.70.160.11:FF:000003">
    <property type="entry name" value="Protein arginine N-methyltransferase 5"/>
    <property type="match status" value="1"/>
</dbReference>
<dbReference type="GO" id="GO:0044020">
    <property type="term" value="F:histone H4R3 methyltransferase activity"/>
    <property type="evidence" value="ECO:0007669"/>
    <property type="project" value="UniProtKB-ARBA"/>
</dbReference>
<comment type="catalytic activity">
    <reaction evidence="15">
        <text>L-arginyl-[protein] + 2 S-adenosyl-L-methionine = N(omega),N(omega)'-dimethyl-L-arginyl-[protein] + 2 S-adenosyl-L-homocysteine + 2 H(+)</text>
        <dbReference type="Rhea" id="RHEA:48108"/>
        <dbReference type="Rhea" id="RHEA-COMP:10532"/>
        <dbReference type="Rhea" id="RHEA-COMP:11992"/>
        <dbReference type="ChEBI" id="CHEBI:15378"/>
        <dbReference type="ChEBI" id="CHEBI:29965"/>
        <dbReference type="ChEBI" id="CHEBI:57856"/>
        <dbReference type="ChEBI" id="CHEBI:59789"/>
        <dbReference type="ChEBI" id="CHEBI:88221"/>
        <dbReference type="EC" id="2.1.1.320"/>
    </reaction>
</comment>
<keyword evidence="13" id="KW-0804">Transcription</keyword>
<evidence type="ECO:0000259" key="18">
    <source>
        <dbReference type="PROSITE" id="PS50968"/>
    </source>
</evidence>
<dbReference type="PROSITE" id="PS00189">
    <property type="entry name" value="LIPOYL"/>
    <property type="match status" value="1"/>
</dbReference>
<dbReference type="NCBIfam" id="TIGR00527">
    <property type="entry name" value="gcvH"/>
    <property type="match status" value="1"/>
</dbReference>
<evidence type="ECO:0000256" key="12">
    <source>
        <dbReference type="ARBA" id="ARBA00023015"/>
    </source>
</evidence>
<dbReference type="PROSITE" id="PS50968">
    <property type="entry name" value="BIOTINYL_LIPOYL"/>
    <property type="match status" value="1"/>
</dbReference>
<evidence type="ECO:0000256" key="5">
    <source>
        <dbReference type="ARBA" id="ARBA00018777"/>
    </source>
</evidence>
<evidence type="ECO:0000256" key="9">
    <source>
        <dbReference type="ARBA" id="ARBA00022823"/>
    </source>
</evidence>
<dbReference type="PANTHER" id="PTHR10738">
    <property type="entry name" value="PROTEIN ARGININE N-METHYLTRANSFERASE 5"/>
    <property type="match status" value="1"/>
</dbReference>
<protein>
    <recommendedName>
        <fullName evidence="4">Glycine cleavage system H protein, mitochondrial</fullName>
        <ecNumber evidence="3">2.1.1.320</ecNumber>
    </recommendedName>
    <alternativeName>
        <fullName evidence="14">Histone-arginine N-methyltransferase PRMT5</fullName>
    </alternativeName>
    <alternativeName>
        <fullName evidence="5">Protein arginine N-methyltransferase 5</fullName>
    </alternativeName>
</protein>
<dbReference type="SUPFAM" id="SSF51230">
    <property type="entry name" value="Single hybrid motif"/>
    <property type="match status" value="1"/>
</dbReference>
<dbReference type="Gene3D" id="3.20.20.150">
    <property type="entry name" value="Divalent-metal-dependent TIM barrel enzymes"/>
    <property type="match status" value="1"/>
</dbReference>
<organism evidence="19 20">
    <name type="scientific">Vespula squamosa</name>
    <name type="common">Southern yellow jacket</name>
    <name type="synonym">Wasp</name>
    <dbReference type="NCBI Taxonomy" id="30214"/>
    <lineage>
        <taxon>Eukaryota</taxon>
        <taxon>Metazoa</taxon>
        <taxon>Ecdysozoa</taxon>
        <taxon>Arthropoda</taxon>
        <taxon>Hexapoda</taxon>
        <taxon>Insecta</taxon>
        <taxon>Pterygota</taxon>
        <taxon>Neoptera</taxon>
        <taxon>Endopterygota</taxon>
        <taxon>Hymenoptera</taxon>
        <taxon>Apocrita</taxon>
        <taxon>Aculeata</taxon>
        <taxon>Vespoidea</taxon>
        <taxon>Vespidae</taxon>
        <taxon>Vespinae</taxon>
        <taxon>Vespula</taxon>
    </lineage>
</organism>
<dbReference type="Pfam" id="PF17286">
    <property type="entry name" value="PRMT5_C"/>
    <property type="match status" value="1"/>
</dbReference>
<dbReference type="Gene3D" id="3.40.50.150">
    <property type="entry name" value="Vaccinia Virus protein VP39"/>
    <property type="match status" value="1"/>
</dbReference>
<dbReference type="GO" id="GO:0035243">
    <property type="term" value="F:protein-arginine omega-N symmetric methyltransferase activity"/>
    <property type="evidence" value="ECO:0007669"/>
    <property type="project" value="UniProtKB-EC"/>
</dbReference>
<name>A0ABD2AE15_VESSQ</name>
<dbReference type="CDD" id="cd02440">
    <property type="entry name" value="AdoMet_MTases"/>
    <property type="match status" value="1"/>
</dbReference>
<evidence type="ECO:0000256" key="11">
    <source>
        <dbReference type="ARBA" id="ARBA00022946"/>
    </source>
</evidence>
<dbReference type="GO" id="GO:0005737">
    <property type="term" value="C:cytoplasm"/>
    <property type="evidence" value="ECO:0007669"/>
    <property type="project" value="UniProtKB-ARBA"/>
</dbReference>